<keyword evidence="6" id="KW-1015">Disulfide bond</keyword>
<dbReference type="PROSITE" id="PS00139">
    <property type="entry name" value="THIOL_PROTEASE_CYS"/>
    <property type="match status" value="1"/>
</dbReference>
<evidence type="ECO:0000259" key="8">
    <source>
        <dbReference type="SMART" id="SM00645"/>
    </source>
</evidence>
<keyword evidence="7" id="KW-0732">Signal</keyword>
<evidence type="ECO:0000256" key="6">
    <source>
        <dbReference type="ARBA" id="ARBA00023157"/>
    </source>
</evidence>
<dbReference type="Pfam" id="PF08246">
    <property type="entry name" value="Inhibitor_I29"/>
    <property type="match status" value="1"/>
</dbReference>
<dbReference type="Pfam" id="PF00112">
    <property type="entry name" value="Peptidase_C1"/>
    <property type="match status" value="1"/>
</dbReference>
<dbReference type="Proteomes" id="UP000316759">
    <property type="component" value="Unassembled WGS sequence"/>
</dbReference>
<dbReference type="CDD" id="cd02248">
    <property type="entry name" value="Peptidase_C1A"/>
    <property type="match status" value="1"/>
</dbReference>
<evidence type="ECO:0000256" key="1">
    <source>
        <dbReference type="ARBA" id="ARBA00008455"/>
    </source>
</evidence>
<keyword evidence="4" id="KW-0788">Thiol protease</keyword>
<dbReference type="InterPro" id="IPR038765">
    <property type="entry name" value="Papain-like_cys_pep_sf"/>
</dbReference>
<evidence type="ECO:0000256" key="2">
    <source>
        <dbReference type="ARBA" id="ARBA00022670"/>
    </source>
</evidence>
<feature type="domain" description="Cathepsin propeptide inhibitor" evidence="9">
    <location>
        <begin position="21"/>
        <end position="80"/>
    </location>
</feature>
<dbReference type="PANTHER" id="PTHR12411">
    <property type="entry name" value="CYSTEINE PROTEASE FAMILY C1-RELATED"/>
    <property type="match status" value="1"/>
</dbReference>
<feature type="chain" id="PRO_5021361408" evidence="7">
    <location>
        <begin position="16"/>
        <end position="273"/>
    </location>
</feature>
<dbReference type="InterPro" id="IPR013201">
    <property type="entry name" value="Prot_inhib_I29"/>
</dbReference>
<organism evidence="10 11">
    <name type="scientific">Fasciola gigantica</name>
    <name type="common">Giant liver fluke</name>
    <dbReference type="NCBI Taxonomy" id="46835"/>
    <lineage>
        <taxon>Eukaryota</taxon>
        <taxon>Metazoa</taxon>
        <taxon>Spiralia</taxon>
        <taxon>Lophotrochozoa</taxon>
        <taxon>Platyhelminthes</taxon>
        <taxon>Trematoda</taxon>
        <taxon>Digenea</taxon>
        <taxon>Plagiorchiida</taxon>
        <taxon>Echinostomata</taxon>
        <taxon>Echinostomatoidea</taxon>
        <taxon>Fasciolidae</taxon>
        <taxon>Fasciola</taxon>
    </lineage>
</organism>
<keyword evidence="11" id="KW-1185">Reference proteome</keyword>
<dbReference type="InterPro" id="IPR000169">
    <property type="entry name" value="Pept_cys_AS"/>
</dbReference>
<dbReference type="InterPro" id="IPR013128">
    <property type="entry name" value="Peptidase_C1A"/>
</dbReference>
<accession>A0A504Y3C7</accession>
<dbReference type="GO" id="GO:0008234">
    <property type="term" value="F:cysteine-type peptidase activity"/>
    <property type="evidence" value="ECO:0007669"/>
    <property type="project" value="UniProtKB-KW"/>
</dbReference>
<feature type="domain" description="Peptidase C1A papain C-terminal" evidence="8">
    <location>
        <begin position="108"/>
        <end position="265"/>
    </location>
</feature>
<sequence>MRSFILAVLTVGVLGSNDDLWHEWKRIYNKEYNGADDDHRRNTWEKDVKHIQEHNLRHDLGLVTYTLGLNQFTDMTFEEFKAKYLTEMPRASETYLHGISYKKNDRYVPDRIDWRDSGYVTKVKDQEDCGSCWAFSTTGTMEGQFMKNIGFNVSFSEQQLVDCSSDFGNNGCRGGLMEIAYEYLRRFGLEIESTYPYRAVLRLLVTDFYVSSLSTILTELYGSGDEILWCPEDHSEIAGGGGGSSVLALLMNLENSRAEHCAIVVSRRTHPRE</sequence>
<dbReference type="SMART" id="SM00848">
    <property type="entry name" value="Inhibitor_I29"/>
    <property type="match status" value="1"/>
</dbReference>
<keyword evidence="3" id="KW-0378">Hydrolase</keyword>
<dbReference type="SUPFAM" id="SSF54001">
    <property type="entry name" value="Cysteine proteinases"/>
    <property type="match status" value="1"/>
</dbReference>
<dbReference type="AlphaFoldDB" id="A0A504Y3C7"/>
<dbReference type="SMART" id="SM00645">
    <property type="entry name" value="Pept_C1"/>
    <property type="match status" value="1"/>
</dbReference>
<dbReference type="EMBL" id="SUNJ01015153">
    <property type="protein sequence ID" value="TPP55982.1"/>
    <property type="molecule type" value="Genomic_DNA"/>
</dbReference>
<evidence type="ECO:0000313" key="10">
    <source>
        <dbReference type="EMBL" id="TPP55982.1"/>
    </source>
</evidence>
<name>A0A504Y3C7_FASGI</name>
<evidence type="ECO:0000256" key="7">
    <source>
        <dbReference type="SAM" id="SignalP"/>
    </source>
</evidence>
<gene>
    <name evidence="10" type="ORF">FGIG_04258</name>
</gene>
<comment type="similarity">
    <text evidence="1">Belongs to the peptidase C1 family.</text>
</comment>
<dbReference type="OrthoDB" id="190265at2759"/>
<dbReference type="InterPro" id="IPR039417">
    <property type="entry name" value="Peptidase_C1A_papain-like"/>
</dbReference>
<evidence type="ECO:0000256" key="4">
    <source>
        <dbReference type="ARBA" id="ARBA00022807"/>
    </source>
</evidence>
<protein>
    <submittedName>
        <fullName evidence="10">Secreted cathepsin L 1</fullName>
    </submittedName>
</protein>
<proteinExistence type="inferred from homology"/>
<evidence type="ECO:0000259" key="9">
    <source>
        <dbReference type="SMART" id="SM00848"/>
    </source>
</evidence>
<evidence type="ECO:0000313" key="11">
    <source>
        <dbReference type="Proteomes" id="UP000316759"/>
    </source>
</evidence>
<keyword evidence="5" id="KW-0865">Zymogen</keyword>
<comment type="caution">
    <text evidence="10">The sequence shown here is derived from an EMBL/GenBank/DDBJ whole genome shotgun (WGS) entry which is preliminary data.</text>
</comment>
<evidence type="ECO:0000256" key="3">
    <source>
        <dbReference type="ARBA" id="ARBA00022801"/>
    </source>
</evidence>
<reference evidence="10 11" key="1">
    <citation type="submission" date="2019-04" db="EMBL/GenBank/DDBJ databases">
        <title>Annotation for the trematode Fasciola gigantica.</title>
        <authorList>
            <person name="Choi Y.-J."/>
        </authorList>
    </citation>
    <scope>NUCLEOTIDE SEQUENCE [LARGE SCALE GENOMIC DNA]</scope>
    <source>
        <strain evidence="10">Uganda_cow_1</strain>
    </source>
</reference>
<dbReference type="STRING" id="46835.A0A504Y3C7"/>
<keyword evidence="2" id="KW-0645">Protease</keyword>
<dbReference type="InterPro" id="IPR000668">
    <property type="entry name" value="Peptidase_C1A_C"/>
</dbReference>
<evidence type="ECO:0000256" key="5">
    <source>
        <dbReference type="ARBA" id="ARBA00023145"/>
    </source>
</evidence>
<dbReference type="GO" id="GO:0006508">
    <property type="term" value="P:proteolysis"/>
    <property type="evidence" value="ECO:0007669"/>
    <property type="project" value="UniProtKB-KW"/>
</dbReference>
<dbReference type="Gene3D" id="3.90.70.10">
    <property type="entry name" value="Cysteine proteinases"/>
    <property type="match status" value="1"/>
</dbReference>
<feature type="signal peptide" evidence="7">
    <location>
        <begin position="1"/>
        <end position="15"/>
    </location>
</feature>